<name>A0AAQ2ZER4_OENOE</name>
<organism evidence="2 3">
    <name type="scientific">Oenococcus oeni</name>
    <name type="common">Leuconostoc oenos</name>
    <dbReference type="NCBI Taxonomy" id="1247"/>
    <lineage>
        <taxon>Bacteria</taxon>
        <taxon>Bacillati</taxon>
        <taxon>Bacillota</taxon>
        <taxon>Bacilli</taxon>
        <taxon>Lactobacillales</taxon>
        <taxon>Lactobacillaceae</taxon>
        <taxon>Oenococcus</taxon>
    </lineage>
</organism>
<evidence type="ECO:0000256" key="1">
    <source>
        <dbReference type="SAM" id="Phobius"/>
    </source>
</evidence>
<dbReference type="RefSeq" id="WP_186413947.1">
    <property type="nucleotide sequence ID" value="NZ_LR031358.1"/>
</dbReference>
<feature type="transmembrane region" description="Helical" evidence="1">
    <location>
        <begin position="6"/>
        <end position="23"/>
    </location>
</feature>
<dbReference type="EMBL" id="LR031358">
    <property type="protein sequence ID" value="VDB98354.1"/>
    <property type="molecule type" value="Genomic_DNA"/>
</dbReference>
<gene>
    <name evidence="2" type="ORF">OENI_1119</name>
</gene>
<evidence type="ECO:0000313" key="3">
    <source>
        <dbReference type="Proteomes" id="UP000294726"/>
    </source>
</evidence>
<keyword evidence="1" id="KW-1133">Transmembrane helix</keyword>
<proteinExistence type="predicted"/>
<keyword evidence="1" id="KW-0472">Membrane</keyword>
<keyword evidence="1" id="KW-0812">Transmembrane</keyword>
<reference evidence="2 3" key="1">
    <citation type="submission" date="2018-08" db="EMBL/GenBank/DDBJ databases">
        <authorList>
            <person name="Lorentzen P. G. S. M."/>
        </authorList>
    </citation>
    <scope>NUCLEOTIDE SEQUENCE [LARGE SCALE GENOMIC DNA]</scope>
    <source>
        <strain evidence="2 3">CRBO_1381</strain>
    </source>
</reference>
<feature type="transmembrane region" description="Helical" evidence="1">
    <location>
        <begin position="35"/>
        <end position="53"/>
    </location>
</feature>
<evidence type="ECO:0000313" key="2">
    <source>
        <dbReference type="EMBL" id="VDB98354.1"/>
    </source>
</evidence>
<dbReference type="AlphaFoldDB" id="A0AAQ2ZER4"/>
<sequence length="54" mass="6365">MFGFFPYSIIMAITPGSKYLMALQENRQHGFRDSMPFLYGLFVSFLSWIFLLSF</sequence>
<accession>A0AAQ2ZER4</accession>
<protein>
    <submittedName>
        <fullName evidence="2">Translocator protein, LysE family</fullName>
    </submittedName>
</protein>
<dbReference type="Proteomes" id="UP000294726">
    <property type="component" value="Chromosome"/>
</dbReference>